<gene>
    <name evidence="4" type="ORF">ACHHYP_02944</name>
</gene>
<dbReference type="EMBL" id="JNBR01000430">
    <property type="protein sequence ID" value="OQR93093.1"/>
    <property type="molecule type" value="Genomic_DNA"/>
</dbReference>
<organism evidence="4 5">
    <name type="scientific">Achlya hypogyna</name>
    <name type="common">Oomycete</name>
    <name type="synonym">Protoachlya hypogyna</name>
    <dbReference type="NCBI Taxonomy" id="1202772"/>
    <lineage>
        <taxon>Eukaryota</taxon>
        <taxon>Sar</taxon>
        <taxon>Stramenopiles</taxon>
        <taxon>Oomycota</taxon>
        <taxon>Saprolegniomycetes</taxon>
        <taxon>Saprolegniales</taxon>
        <taxon>Achlyaceae</taxon>
        <taxon>Achlya</taxon>
    </lineage>
</organism>
<evidence type="ECO:0000256" key="2">
    <source>
        <dbReference type="ARBA" id="ARBA00022803"/>
    </source>
</evidence>
<dbReference type="PANTHER" id="PTHR44858:SF1">
    <property type="entry name" value="UDP-N-ACETYLGLUCOSAMINE--PEPTIDE N-ACETYLGLUCOSAMINYLTRANSFERASE SPINDLY-RELATED"/>
    <property type="match status" value="1"/>
</dbReference>
<evidence type="ECO:0000313" key="5">
    <source>
        <dbReference type="Proteomes" id="UP000243579"/>
    </source>
</evidence>
<evidence type="ECO:0000313" key="4">
    <source>
        <dbReference type="EMBL" id="OQR93093.1"/>
    </source>
</evidence>
<keyword evidence="1" id="KW-0677">Repeat</keyword>
<keyword evidence="5" id="KW-1185">Reference proteome</keyword>
<dbReference type="Pfam" id="PF13432">
    <property type="entry name" value="TPR_16"/>
    <property type="match status" value="1"/>
</dbReference>
<name>A0A1V9Z500_ACHHY</name>
<proteinExistence type="predicted"/>
<comment type="caution">
    <text evidence="4">The sequence shown here is derived from an EMBL/GenBank/DDBJ whole genome shotgun (WGS) entry which is preliminary data.</text>
</comment>
<dbReference type="PANTHER" id="PTHR44858">
    <property type="entry name" value="TETRATRICOPEPTIDE REPEAT PROTEIN 6"/>
    <property type="match status" value="1"/>
</dbReference>
<evidence type="ECO:0000256" key="3">
    <source>
        <dbReference type="SAM" id="MobiDB-lite"/>
    </source>
</evidence>
<dbReference type="InterPro" id="IPR011990">
    <property type="entry name" value="TPR-like_helical_dom_sf"/>
</dbReference>
<evidence type="ECO:0000256" key="1">
    <source>
        <dbReference type="ARBA" id="ARBA00022737"/>
    </source>
</evidence>
<protein>
    <submittedName>
        <fullName evidence="4">Uncharacterized protein</fullName>
    </submittedName>
</protein>
<dbReference type="AlphaFoldDB" id="A0A1V9Z500"/>
<dbReference type="SMART" id="SM00028">
    <property type="entry name" value="TPR"/>
    <property type="match status" value="3"/>
</dbReference>
<dbReference type="InterPro" id="IPR050498">
    <property type="entry name" value="Ycf3"/>
</dbReference>
<dbReference type="InterPro" id="IPR019734">
    <property type="entry name" value="TPR_rpt"/>
</dbReference>
<feature type="region of interest" description="Disordered" evidence="3">
    <location>
        <begin position="166"/>
        <end position="196"/>
    </location>
</feature>
<dbReference type="SUPFAM" id="SSF48452">
    <property type="entry name" value="TPR-like"/>
    <property type="match status" value="1"/>
</dbReference>
<dbReference type="OrthoDB" id="629492at2759"/>
<dbReference type="Gene3D" id="1.25.40.10">
    <property type="entry name" value="Tetratricopeptide repeat domain"/>
    <property type="match status" value="2"/>
</dbReference>
<sequence length="221" mass="24477">MRSAQKQAEIVALINDCSKALEVDPSCLKTRAIRGHACLKAKRWALAVEDFTAILDVRCDDIHGRFSRGMALFQCGRVEAAHADFSAVLSMNPNHVMARYARAGCYNTEGEFHQAIQDYTIALECDGHDKSMLERGGSRLYLHETAEKVINDKINRSYRTRELPKPLAVSSPLLQKRHSSPSARPPPPPLVRKASGDVARVTVDLSQLCAKKPTKRVTVAL</sequence>
<reference evidence="4 5" key="1">
    <citation type="journal article" date="2014" name="Genome Biol. Evol.">
        <title>The secreted proteins of Achlya hypogyna and Thraustotheca clavata identify the ancestral oomycete secretome and reveal gene acquisitions by horizontal gene transfer.</title>
        <authorList>
            <person name="Misner I."/>
            <person name="Blouin N."/>
            <person name="Leonard G."/>
            <person name="Richards T.A."/>
            <person name="Lane C.E."/>
        </authorList>
    </citation>
    <scope>NUCLEOTIDE SEQUENCE [LARGE SCALE GENOMIC DNA]</scope>
    <source>
        <strain evidence="4 5">ATCC 48635</strain>
    </source>
</reference>
<dbReference type="Proteomes" id="UP000243579">
    <property type="component" value="Unassembled WGS sequence"/>
</dbReference>
<accession>A0A1V9Z500</accession>
<keyword evidence="2" id="KW-0802">TPR repeat</keyword>